<protein>
    <submittedName>
        <fullName evidence="1">Uncharacterized protein</fullName>
    </submittedName>
</protein>
<name>A0A873WCY9_9CAUD</name>
<gene>
    <name evidence="1" type="ORF">CPT_Miami_204</name>
</gene>
<sequence>MLFYLNKRVIVDSVANIFMLADDTPHVEFLLDGDKRWAFIPYHENNGSTLSAAISVNEHGVCYNAHFNYKTLSLDRRIPLPSNLLKAFQTGGDSDYCNNMHVAKAAFYHYNCTFDEFQALLNKSGREYKMFDLLAVSKRLKTMQPEQFNWVI</sequence>
<evidence type="ECO:0000313" key="1">
    <source>
        <dbReference type="EMBL" id="QPB09299.1"/>
    </source>
</evidence>
<proteinExistence type="predicted"/>
<organism evidence="1 2">
    <name type="scientific">Klebsiella phage Miami</name>
    <dbReference type="NCBI Taxonomy" id="2767581"/>
    <lineage>
        <taxon>Viruses</taxon>
        <taxon>Duplodnaviria</taxon>
        <taxon>Heunggongvirae</taxon>
        <taxon>Uroviricota</taxon>
        <taxon>Caudoviricetes</taxon>
        <taxon>Chimalliviridae</taxon>
        <taxon>Miamivirus</taxon>
        <taxon>Miamivirus miami</taxon>
    </lineage>
</organism>
<dbReference type="Proteomes" id="UP000662782">
    <property type="component" value="Segment"/>
</dbReference>
<keyword evidence="2" id="KW-1185">Reference proteome</keyword>
<evidence type="ECO:0000313" key="2">
    <source>
        <dbReference type="Proteomes" id="UP000662782"/>
    </source>
</evidence>
<accession>A0A873WCY9</accession>
<reference evidence="1 2" key="1">
    <citation type="submission" date="2020-07" db="EMBL/GenBank/DDBJ databases">
        <title>Complete genome sequence of Klebsiella pneumoniae phage Miami.</title>
        <authorList>
            <person name="Mora D.A."/>
            <person name="Lessor L."/>
            <person name="Gill J."/>
            <person name="Liu M."/>
        </authorList>
    </citation>
    <scope>NUCLEOTIDE SEQUENCE [LARGE SCALE GENOMIC DNA]</scope>
</reference>
<dbReference type="EMBL" id="MT701590">
    <property type="protein sequence ID" value="QPB09299.1"/>
    <property type="molecule type" value="Genomic_DNA"/>
</dbReference>